<dbReference type="PANTHER" id="PTHR33408">
    <property type="entry name" value="TRANSPOSASE"/>
    <property type="match status" value="1"/>
</dbReference>
<comment type="caution">
    <text evidence="4">The sequence shown here is derived from an EMBL/GenBank/DDBJ whole genome shotgun (WGS) entry which is preliminary data.</text>
</comment>
<gene>
    <name evidence="4" type="ORF">JIV24_21865</name>
</gene>
<feature type="region of interest" description="Disordered" evidence="1">
    <location>
        <begin position="221"/>
        <end position="264"/>
    </location>
</feature>
<dbReference type="RefSeq" id="WP_200467211.1">
    <property type="nucleotide sequence ID" value="NZ_JAENRR010000118.1"/>
</dbReference>
<evidence type="ECO:0000259" key="2">
    <source>
        <dbReference type="Pfam" id="PF01609"/>
    </source>
</evidence>
<feature type="domain" description="Transposase InsH N-terminal" evidence="3">
    <location>
        <begin position="18"/>
        <end position="109"/>
    </location>
</feature>
<dbReference type="Pfam" id="PF01609">
    <property type="entry name" value="DDE_Tnp_1"/>
    <property type="match status" value="1"/>
</dbReference>
<feature type="domain" description="Transposase IS4-like" evidence="2">
    <location>
        <begin position="279"/>
        <end position="421"/>
    </location>
</feature>
<reference evidence="4 5" key="1">
    <citation type="submission" date="2021-01" db="EMBL/GenBank/DDBJ databases">
        <title>Carboxyliciviraga sp.nov., isolated from coastal sediments.</title>
        <authorList>
            <person name="Lu D."/>
            <person name="Zhang T."/>
        </authorList>
    </citation>
    <scope>NUCLEOTIDE SEQUENCE [LARGE SCALE GENOMIC DNA]</scope>
    <source>
        <strain evidence="4 5">N1Y132</strain>
    </source>
</reference>
<dbReference type="Proteomes" id="UP000605676">
    <property type="component" value="Unassembled WGS sequence"/>
</dbReference>
<protein>
    <submittedName>
        <fullName evidence="4">Transposase</fullName>
    </submittedName>
</protein>
<evidence type="ECO:0000259" key="3">
    <source>
        <dbReference type="Pfam" id="PF05598"/>
    </source>
</evidence>
<organism evidence="4 5">
    <name type="scientific">Carboxylicivirga marina</name>
    <dbReference type="NCBI Taxonomy" id="2800988"/>
    <lineage>
        <taxon>Bacteria</taxon>
        <taxon>Pseudomonadati</taxon>
        <taxon>Bacteroidota</taxon>
        <taxon>Bacteroidia</taxon>
        <taxon>Marinilabiliales</taxon>
        <taxon>Marinilabiliaceae</taxon>
        <taxon>Carboxylicivirga</taxon>
    </lineage>
</organism>
<name>A0ABS1HS25_9BACT</name>
<dbReference type="EMBL" id="JAENRR010000118">
    <property type="protein sequence ID" value="MBK3519994.1"/>
    <property type="molecule type" value="Genomic_DNA"/>
</dbReference>
<keyword evidence="5" id="KW-1185">Reference proteome</keyword>
<dbReference type="Pfam" id="PF05598">
    <property type="entry name" value="DUF772"/>
    <property type="match status" value="1"/>
</dbReference>
<dbReference type="InterPro" id="IPR008490">
    <property type="entry name" value="Transposase_InsH_N"/>
</dbReference>
<sequence length="426" mass="49080">MAKFICADRNQQTLMPYNIEDWLPQNHLARFIVEIVSMLDFKHIYSQYKGSGSTAYDPRMLLSLLFYGYSTGIFSSRKIEQSTYDSVAFRFIAGNHHPDHDTISSFRKRFLPEIKGWFKEILLIGKEIKLVRMGNIYIDGTKVQANASKHKAMSYDYMKRLEKQLETEIEQLLNLAAAKDEQERELDLDIPKEIERRKDRLNKIQKAKEIVEARAQQRYEKEKKEYDSKVEKRKQQEETTGKKAKGRKPKAPDSSPEASDQYNFTDPESRIMKTSSGFNQCYNGQGVVNDDMVIVGAYCNAHVNDKQEFIPAINSVSGELGEISSAVADTGYFSEKNIDDCKNKGIKPIISTAREKHNTYLENKLNSDDDINYGDTPVDKMNQTLKSKEGKDIYKKRKQTVEPVFGIIKEVLGFRRFSLRGEFETD</sequence>
<accession>A0ABS1HS25</accession>
<evidence type="ECO:0000256" key="1">
    <source>
        <dbReference type="SAM" id="MobiDB-lite"/>
    </source>
</evidence>
<evidence type="ECO:0000313" key="4">
    <source>
        <dbReference type="EMBL" id="MBK3519994.1"/>
    </source>
</evidence>
<dbReference type="InterPro" id="IPR002559">
    <property type="entry name" value="Transposase_11"/>
</dbReference>
<feature type="compositionally biased region" description="Basic and acidic residues" evidence="1">
    <location>
        <begin position="221"/>
        <end position="241"/>
    </location>
</feature>
<proteinExistence type="predicted"/>
<evidence type="ECO:0000313" key="5">
    <source>
        <dbReference type="Proteomes" id="UP000605676"/>
    </source>
</evidence>